<proteinExistence type="predicted"/>
<evidence type="ECO:0000313" key="2">
    <source>
        <dbReference type="Proteomes" id="UP000554482"/>
    </source>
</evidence>
<protein>
    <submittedName>
        <fullName evidence="1">Uncharacterized protein</fullName>
    </submittedName>
</protein>
<keyword evidence="2" id="KW-1185">Reference proteome</keyword>
<comment type="caution">
    <text evidence="1">The sequence shown here is derived from an EMBL/GenBank/DDBJ whole genome shotgun (WGS) entry which is preliminary data.</text>
</comment>
<accession>A0A7J6VH38</accession>
<dbReference type="EMBL" id="JABWDY010033346">
    <property type="protein sequence ID" value="KAF5183480.1"/>
    <property type="molecule type" value="Genomic_DNA"/>
</dbReference>
<sequence>MVIQETLKNILALPISSTECHVRFDVVVEGFIREPKKIICLALDRNCVIIVKYVVVPLAGWKCCKCDDSDDICPIQGDNIIFWGRRNCSFL</sequence>
<name>A0A7J6VH38_THATH</name>
<dbReference type="Proteomes" id="UP000554482">
    <property type="component" value="Unassembled WGS sequence"/>
</dbReference>
<organism evidence="1 2">
    <name type="scientific">Thalictrum thalictroides</name>
    <name type="common">Rue-anemone</name>
    <name type="synonym">Anemone thalictroides</name>
    <dbReference type="NCBI Taxonomy" id="46969"/>
    <lineage>
        <taxon>Eukaryota</taxon>
        <taxon>Viridiplantae</taxon>
        <taxon>Streptophyta</taxon>
        <taxon>Embryophyta</taxon>
        <taxon>Tracheophyta</taxon>
        <taxon>Spermatophyta</taxon>
        <taxon>Magnoliopsida</taxon>
        <taxon>Ranunculales</taxon>
        <taxon>Ranunculaceae</taxon>
        <taxon>Thalictroideae</taxon>
        <taxon>Thalictrum</taxon>
    </lineage>
</organism>
<gene>
    <name evidence="1" type="ORF">FRX31_026932</name>
</gene>
<evidence type="ECO:0000313" key="1">
    <source>
        <dbReference type="EMBL" id="KAF5183480.1"/>
    </source>
</evidence>
<dbReference type="AlphaFoldDB" id="A0A7J6VH38"/>
<reference evidence="1 2" key="1">
    <citation type="submission" date="2020-06" db="EMBL/GenBank/DDBJ databases">
        <title>Transcriptomic and genomic resources for Thalictrum thalictroides and T. hernandezii: Facilitating candidate gene discovery in an emerging model plant lineage.</title>
        <authorList>
            <person name="Arias T."/>
            <person name="Riano-Pachon D.M."/>
            <person name="Di Stilio V.S."/>
        </authorList>
    </citation>
    <scope>NUCLEOTIDE SEQUENCE [LARGE SCALE GENOMIC DNA]</scope>
    <source>
        <strain evidence="2">cv. WT478/WT964</strain>
        <tissue evidence="1">Leaves</tissue>
    </source>
</reference>